<dbReference type="SMART" id="SM00062">
    <property type="entry name" value="PBPb"/>
    <property type="match status" value="1"/>
</dbReference>
<feature type="chain" id="PRO_5024436641" evidence="3">
    <location>
        <begin position="26"/>
        <end position="253"/>
    </location>
</feature>
<evidence type="ECO:0000313" key="5">
    <source>
        <dbReference type="EMBL" id="TMP30833.1"/>
    </source>
</evidence>
<comment type="similarity">
    <text evidence="1">Belongs to the bacterial solute-binding protein 3 family.</text>
</comment>
<dbReference type="PANTHER" id="PTHR35936">
    <property type="entry name" value="MEMBRANE-BOUND LYTIC MUREIN TRANSGLYCOSYLASE F"/>
    <property type="match status" value="1"/>
</dbReference>
<accession>A0A5S3WQ37</accession>
<dbReference type="InterPro" id="IPR001638">
    <property type="entry name" value="Solute-binding_3/MltF_N"/>
</dbReference>
<keyword evidence="2 3" id="KW-0732">Signal</keyword>
<organism evidence="5 6">
    <name type="scientific">Pseudoalteromonas rubra</name>
    <dbReference type="NCBI Taxonomy" id="43658"/>
    <lineage>
        <taxon>Bacteria</taxon>
        <taxon>Pseudomonadati</taxon>
        <taxon>Pseudomonadota</taxon>
        <taxon>Gammaproteobacteria</taxon>
        <taxon>Alteromonadales</taxon>
        <taxon>Pseudoalteromonadaceae</taxon>
        <taxon>Pseudoalteromonas</taxon>
    </lineage>
</organism>
<evidence type="ECO:0000256" key="2">
    <source>
        <dbReference type="ARBA" id="ARBA00022729"/>
    </source>
</evidence>
<reference evidence="5 6" key="1">
    <citation type="submission" date="2018-01" db="EMBL/GenBank/DDBJ databases">
        <authorList>
            <person name="Paulsen S."/>
            <person name="Gram L.K."/>
        </authorList>
    </citation>
    <scope>NUCLEOTIDE SEQUENCE [LARGE SCALE GENOMIC DNA]</scope>
    <source>
        <strain evidence="5 6">S2676</strain>
    </source>
</reference>
<protein>
    <submittedName>
        <fullName evidence="5">Amino acid ABC transporter substrate-binding protein</fullName>
    </submittedName>
</protein>
<dbReference type="RefSeq" id="WP_138550988.1">
    <property type="nucleotide sequence ID" value="NZ_PNCH01000016.1"/>
</dbReference>
<dbReference type="Gene3D" id="3.40.190.10">
    <property type="entry name" value="Periplasmic binding protein-like II"/>
    <property type="match status" value="2"/>
</dbReference>
<dbReference type="PANTHER" id="PTHR35936:SF25">
    <property type="entry name" value="ABC TRANSPORTER SUBSTRATE-BINDING PROTEIN"/>
    <property type="match status" value="1"/>
</dbReference>
<dbReference type="Pfam" id="PF00497">
    <property type="entry name" value="SBP_bac_3"/>
    <property type="match status" value="1"/>
</dbReference>
<reference evidence="6" key="2">
    <citation type="submission" date="2019-06" db="EMBL/GenBank/DDBJ databases">
        <title>Co-occurence of chitin degradation, pigmentation and bioactivity in marine Pseudoalteromonas.</title>
        <authorList>
            <person name="Sonnenschein E.C."/>
            <person name="Bech P.K."/>
        </authorList>
    </citation>
    <scope>NUCLEOTIDE SEQUENCE [LARGE SCALE GENOMIC DNA]</scope>
    <source>
        <strain evidence="6">S2676</strain>
    </source>
</reference>
<gene>
    <name evidence="5" type="ORF">CWB99_05730</name>
</gene>
<name>A0A5S3WQ37_9GAMM</name>
<feature type="signal peptide" evidence="3">
    <location>
        <begin position="1"/>
        <end position="25"/>
    </location>
</feature>
<feature type="domain" description="Solute-binding protein family 3/N-terminal" evidence="4">
    <location>
        <begin position="29"/>
        <end position="250"/>
    </location>
</feature>
<dbReference type="AlphaFoldDB" id="A0A5S3WQ37"/>
<evidence type="ECO:0000256" key="3">
    <source>
        <dbReference type="SAM" id="SignalP"/>
    </source>
</evidence>
<evidence type="ECO:0000313" key="6">
    <source>
        <dbReference type="Proteomes" id="UP000310249"/>
    </source>
</evidence>
<dbReference type="EMBL" id="PNCI01000010">
    <property type="protein sequence ID" value="TMP30833.1"/>
    <property type="molecule type" value="Genomic_DNA"/>
</dbReference>
<dbReference type="SUPFAM" id="SSF53850">
    <property type="entry name" value="Periplasmic binding protein-like II"/>
    <property type="match status" value="1"/>
</dbReference>
<comment type="caution">
    <text evidence="5">The sequence shown here is derived from an EMBL/GenBank/DDBJ whole genome shotgun (WGS) entry which is preliminary data.</text>
</comment>
<dbReference type="Proteomes" id="UP000310249">
    <property type="component" value="Unassembled WGS sequence"/>
</dbReference>
<evidence type="ECO:0000256" key="1">
    <source>
        <dbReference type="ARBA" id="ARBA00010333"/>
    </source>
</evidence>
<dbReference type="OrthoDB" id="8771774at2"/>
<evidence type="ECO:0000259" key="4">
    <source>
        <dbReference type="SMART" id="SM00062"/>
    </source>
</evidence>
<sequence>MRAVTQNAVHYWLLMLALLSASVQAERFSVLVYHGANPPYNYLEKGEQAGIFKDIFDRIGELTGHEFEFVLLSVARGHKSFESGEIDIEPGVNPSWRQSSRVPGIYSIDYAFSREVVLGRKEANSTQQPESFYGKVMGRVRGYRYGPFERHFGPGKIAVYDNISERELLVQLAHTRLDYIMIGDVTAAYYIANYPAYRGFKEVYEISKLPVSMRIQPKRAELKREIDQALRHMLEQGEITQIYHKYGITMLPL</sequence>
<proteinExistence type="inferred from homology"/>